<protein>
    <submittedName>
        <fullName evidence="1">Uncharacterized protein</fullName>
    </submittedName>
</protein>
<evidence type="ECO:0000313" key="1">
    <source>
        <dbReference type="EMBL" id="CAD6194716.1"/>
    </source>
</evidence>
<proteinExistence type="predicted"/>
<dbReference type="AlphaFoldDB" id="A0A8S1HDG0"/>
<dbReference type="Proteomes" id="UP000835052">
    <property type="component" value="Unassembled WGS sequence"/>
</dbReference>
<evidence type="ECO:0000313" key="2">
    <source>
        <dbReference type="Proteomes" id="UP000835052"/>
    </source>
</evidence>
<keyword evidence="2" id="KW-1185">Reference proteome</keyword>
<accession>A0A8S1HDG0</accession>
<name>A0A8S1HDG0_9PELO</name>
<reference evidence="1" key="1">
    <citation type="submission" date="2020-10" db="EMBL/GenBank/DDBJ databases">
        <authorList>
            <person name="Kikuchi T."/>
        </authorList>
    </citation>
    <scope>NUCLEOTIDE SEQUENCE</scope>
    <source>
        <strain evidence="1">NKZ352</strain>
    </source>
</reference>
<organism evidence="1 2">
    <name type="scientific">Caenorhabditis auriculariae</name>
    <dbReference type="NCBI Taxonomy" id="2777116"/>
    <lineage>
        <taxon>Eukaryota</taxon>
        <taxon>Metazoa</taxon>
        <taxon>Ecdysozoa</taxon>
        <taxon>Nematoda</taxon>
        <taxon>Chromadorea</taxon>
        <taxon>Rhabditida</taxon>
        <taxon>Rhabditina</taxon>
        <taxon>Rhabditomorpha</taxon>
        <taxon>Rhabditoidea</taxon>
        <taxon>Rhabditidae</taxon>
        <taxon>Peloderinae</taxon>
        <taxon>Caenorhabditis</taxon>
    </lineage>
</organism>
<sequence length="94" mass="10573">MKSQKTRDAGKKERKLPILRNDTTIICVQICDRPAANCHFPPGTNMTTDRSRASARNWCPGKEIPPQAHPNCNTNNASSPGFFIYTTRQIKTTR</sequence>
<dbReference type="EMBL" id="CAJGYM010000047">
    <property type="protein sequence ID" value="CAD6194716.1"/>
    <property type="molecule type" value="Genomic_DNA"/>
</dbReference>
<gene>
    <name evidence="1" type="ORF">CAUJ_LOCUS10635</name>
</gene>
<comment type="caution">
    <text evidence="1">The sequence shown here is derived from an EMBL/GenBank/DDBJ whole genome shotgun (WGS) entry which is preliminary data.</text>
</comment>